<dbReference type="AlphaFoldDB" id="A0A8S1PE76"/>
<evidence type="ECO:0000313" key="1">
    <source>
        <dbReference type="EMBL" id="CAD8101490.1"/>
    </source>
</evidence>
<keyword evidence="2" id="KW-1185">Reference proteome</keyword>
<organism evidence="1 2">
    <name type="scientific">Paramecium sonneborni</name>
    <dbReference type="NCBI Taxonomy" id="65129"/>
    <lineage>
        <taxon>Eukaryota</taxon>
        <taxon>Sar</taxon>
        <taxon>Alveolata</taxon>
        <taxon>Ciliophora</taxon>
        <taxon>Intramacronucleata</taxon>
        <taxon>Oligohymenophorea</taxon>
        <taxon>Peniculida</taxon>
        <taxon>Parameciidae</taxon>
        <taxon>Paramecium</taxon>
    </lineage>
</organism>
<dbReference type="EMBL" id="CAJJDN010000076">
    <property type="protein sequence ID" value="CAD8101490.1"/>
    <property type="molecule type" value="Genomic_DNA"/>
</dbReference>
<accession>A0A8S1PE76</accession>
<gene>
    <name evidence="1" type="ORF">PSON_ATCC_30995.1.T0760008</name>
</gene>
<dbReference type="Proteomes" id="UP000692954">
    <property type="component" value="Unassembled WGS sequence"/>
</dbReference>
<protein>
    <submittedName>
        <fullName evidence="1">Uncharacterized protein</fullName>
    </submittedName>
</protein>
<proteinExistence type="predicted"/>
<name>A0A8S1PE76_9CILI</name>
<comment type="caution">
    <text evidence="1">The sequence shown here is derived from an EMBL/GenBank/DDBJ whole genome shotgun (WGS) entry which is preliminary data.</text>
</comment>
<sequence>MTSKKEAAEQALAVTMFTLIRPQRAFNSIDKINIQQLNEVFEIF</sequence>
<reference evidence="1" key="1">
    <citation type="submission" date="2021-01" db="EMBL/GenBank/DDBJ databases">
        <authorList>
            <consortium name="Genoscope - CEA"/>
            <person name="William W."/>
        </authorList>
    </citation>
    <scope>NUCLEOTIDE SEQUENCE</scope>
</reference>
<evidence type="ECO:0000313" key="2">
    <source>
        <dbReference type="Proteomes" id="UP000692954"/>
    </source>
</evidence>